<dbReference type="PANTHER" id="PTHR36112">
    <property type="entry name" value="RIBOSOMAL RNA SMALL SUBUNIT METHYLTRANSFERASE J"/>
    <property type="match status" value="1"/>
</dbReference>
<comment type="subcellular location">
    <subcellularLocation>
        <location evidence="1">Cytoplasm</location>
    </subcellularLocation>
</comment>
<dbReference type="RefSeq" id="WP_108605019.1">
    <property type="nucleotide sequence ID" value="NZ_CP026604.1"/>
</dbReference>
<reference evidence="2 3" key="1">
    <citation type="submission" date="2018-01" db="EMBL/GenBank/DDBJ databases">
        <title>Genome sequence of a Cantenovulum-like bacteria.</title>
        <authorList>
            <person name="Tan W.R."/>
            <person name="Lau N.-S."/>
            <person name="Go F."/>
            <person name="Amirul A.-A.A."/>
        </authorList>
    </citation>
    <scope>NUCLEOTIDE SEQUENCE [LARGE SCALE GENOMIC DNA]</scope>
    <source>
        <strain evidence="2 3">CCB-QB4</strain>
    </source>
</reference>
<evidence type="ECO:0000313" key="2">
    <source>
        <dbReference type="EMBL" id="AWB68978.1"/>
    </source>
</evidence>
<feature type="binding site" evidence="1">
    <location>
        <begin position="84"/>
        <end position="85"/>
    </location>
    <ligand>
        <name>S-adenosyl-L-methionine</name>
        <dbReference type="ChEBI" id="CHEBI:59789"/>
    </ligand>
</feature>
<dbReference type="Proteomes" id="UP000244441">
    <property type="component" value="Chromosome"/>
</dbReference>
<keyword evidence="1 2" id="KW-0808">Transferase</keyword>
<feature type="binding site" evidence="1">
    <location>
        <begin position="135"/>
        <end position="136"/>
    </location>
    <ligand>
        <name>S-adenosyl-L-methionine</name>
        <dbReference type="ChEBI" id="CHEBI:59789"/>
    </ligand>
</feature>
<comment type="catalytic activity">
    <reaction evidence="1">
        <text>guanosine(1516) in 16S rRNA + S-adenosyl-L-methionine = N(2)-methylguanosine(1516) in 16S rRNA + S-adenosyl-L-homocysteine + H(+)</text>
        <dbReference type="Rhea" id="RHEA:43220"/>
        <dbReference type="Rhea" id="RHEA-COMP:10412"/>
        <dbReference type="Rhea" id="RHEA-COMP:10413"/>
        <dbReference type="ChEBI" id="CHEBI:15378"/>
        <dbReference type="ChEBI" id="CHEBI:57856"/>
        <dbReference type="ChEBI" id="CHEBI:59789"/>
        <dbReference type="ChEBI" id="CHEBI:74269"/>
        <dbReference type="ChEBI" id="CHEBI:74481"/>
        <dbReference type="EC" id="2.1.1.242"/>
    </reaction>
</comment>
<dbReference type="OrthoDB" id="3191794at2"/>
<comment type="similarity">
    <text evidence="1">Belongs to the methyltransferase superfamily. RsmJ family.</text>
</comment>
<dbReference type="EMBL" id="CP026604">
    <property type="protein sequence ID" value="AWB68978.1"/>
    <property type="molecule type" value="Genomic_DNA"/>
</dbReference>
<organism evidence="2 3">
    <name type="scientific">Saccharobesus litoralis</name>
    <dbReference type="NCBI Taxonomy" id="2172099"/>
    <lineage>
        <taxon>Bacteria</taxon>
        <taxon>Pseudomonadati</taxon>
        <taxon>Pseudomonadota</taxon>
        <taxon>Gammaproteobacteria</taxon>
        <taxon>Alteromonadales</taxon>
        <taxon>Alteromonadaceae</taxon>
        <taxon>Saccharobesus</taxon>
    </lineage>
</organism>
<keyword evidence="1" id="KW-0949">S-adenosyl-L-methionine</keyword>
<dbReference type="HAMAP" id="MF_01523">
    <property type="entry name" value="16SrRNA_methyltr_J"/>
    <property type="match status" value="1"/>
</dbReference>
<dbReference type="GO" id="GO:0008990">
    <property type="term" value="F:rRNA (guanine-N2-)-methyltransferase activity"/>
    <property type="evidence" value="ECO:0007669"/>
    <property type="project" value="UniProtKB-UniRule"/>
</dbReference>
<dbReference type="InterPro" id="IPR029063">
    <property type="entry name" value="SAM-dependent_MTases_sf"/>
</dbReference>
<name>A0A2S0VXQ7_9ALTE</name>
<keyword evidence="1" id="KW-0698">rRNA processing</keyword>
<accession>A0A2S0VXQ7</accession>
<evidence type="ECO:0000256" key="1">
    <source>
        <dbReference type="HAMAP-Rule" id="MF_01523"/>
    </source>
</evidence>
<dbReference type="GO" id="GO:0005737">
    <property type="term" value="C:cytoplasm"/>
    <property type="evidence" value="ECO:0007669"/>
    <property type="project" value="UniProtKB-SubCell"/>
</dbReference>
<keyword evidence="3" id="KW-1185">Reference proteome</keyword>
<dbReference type="KEGG" id="cate:C2869_09070"/>
<protein>
    <recommendedName>
        <fullName evidence="1">Ribosomal RNA small subunit methyltransferase J</fullName>
        <ecNumber evidence="1">2.1.1.242</ecNumber>
    </recommendedName>
    <alternativeName>
        <fullName evidence="1">16S rRNA m2G1516 methyltransferase</fullName>
    </alternativeName>
    <alternativeName>
        <fullName evidence="1">rRNA (guanine-N(2)-)-methyltransferase</fullName>
    </alternativeName>
</protein>
<dbReference type="InterPro" id="IPR007536">
    <property type="entry name" value="16SrRNA_methylTrfase_J"/>
</dbReference>
<keyword evidence="1" id="KW-0963">Cytoplasm</keyword>
<gene>
    <name evidence="1" type="primary">rsmJ</name>
    <name evidence="2" type="ORF">C2869_09070</name>
</gene>
<dbReference type="EC" id="2.1.1.242" evidence="1"/>
<feature type="binding site" evidence="1">
    <location>
        <begin position="100"/>
        <end position="101"/>
    </location>
    <ligand>
        <name>S-adenosyl-L-methionine</name>
        <dbReference type="ChEBI" id="CHEBI:59789"/>
    </ligand>
</feature>
<proteinExistence type="inferred from homology"/>
<evidence type="ECO:0000313" key="3">
    <source>
        <dbReference type="Proteomes" id="UP000244441"/>
    </source>
</evidence>
<comment type="function">
    <text evidence="1">Specifically methylates the guanosine in position 1516 of 16S rRNA.</text>
</comment>
<sequence>MAEFNLSLSKQTELPFQLIWQDHSLRLLQTEIAKQGAIWVDFSSPQSDYRRLQVSIKKEAIARAVGLKSGKRPRVLDATAGLGRDAFVLAALGCQVKLVERHPVVAALLSDGLRRAKAEPTVSDIAERMALVNQSSLSYLQQTALLSAQDKPQVVYLDPMYPHPENKKKAAAVKKEMKSFQSLVGADLDADGLLQPALASATERVVVKRPEYAEPLAQQKPSHVISAKKNRFDVYMV</sequence>
<dbReference type="Pfam" id="PF04445">
    <property type="entry name" value="SAM_MT"/>
    <property type="match status" value="1"/>
</dbReference>
<dbReference type="AlphaFoldDB" id="A0A2S0VXQ7"/>
<dbReference type="Gene3D" id="3.40.50.150">
    <property type="entry name" value="Vaccinia Virus protein VP39"/>
    <property type="match status" value="1"/>
</dbReference>
<dbReference type="SUPFAM" id="SSF53335">
    <property type="entry name" value="S-adenosyl-L-methionine-dependent methyltransferases"/>
    <property type="match status" value="1"/>
</dbReference>
<keyword evidence="1 2" id="KW-0489">Methyltransferase</keyword>
<feature type="binding site" evidence="1">
    <location>
        <position position="158"/>
    </location>
    <ligand>
        <name>S-adenosyl-L-methionine</name>
        <dbReference type="ChEBI" id="CHEBI:59789"/>
    </ligand>
</feature>
<dbReference type="PANTHER" id="PTHR36112:SF1">
    <property type="entry name" value="RIBOSOMAL RNA SMALL SUBUNIT METHYLTRANSFERASE J"/>
    <property type="match status" value="1"/>
</dbReference>